<evidence type="ECO:0000256" key="2">
    <source>
        <dbReference type="ARBA" id="ARBA00022748"/>
    </source>
</evidence>
<keyword evidence="3" id="KW-1015">Disulfide bond</keyword>
<evidence type="ECO:0000313" key="7">
    <source>
        <dbReference type="EMBL" id="PRY55232.1"/>
    </source>
</evidence>
<evidence type="ECO:0000259" key="6">
    <source>
        <dbReference type="PROSITE" id="PS51352"/>
    </source>
</evidence>
<dbReference type="GO" id="GO:0030313">
    <property type="term" value="C:cell envelope"/>
    <property type="evidence" value="ECO:0007669"/>
    <property type="project" value="UniProtKB-SubCell"/>
</dbReference>
<dbReference type="InterPro" id="IPR017937">
    <property type="entry name" value="Thioredoxin_CS"/>
</dbReference>
<dbReference type="EMBL" id="PVTH01000001">
    <property type="protein sequence ID" value="PRY55232.1"/>
    <property type="molecule type" value="Genomic_DNA"/>
</dbReference>
<comment type="subcellular location">
    <subcellularLocation>
        <location evidence="1">Cell envelope</location>
    </subcellularLocation>
</comment>
<dbReference type="Pfam" id="PF00578">
    <property type="entry name" value="AhpC-TSA"/>
    <property type="match status" value="1"/>
</dbReference>
<organism evidence="7 8">
    <name type="scientific">Arcticibacter pallidicorallinus</name>
    <dbReference type="NCBI Taxonomy" id="1259464"/>
    <lineage>
        <taxon>Bacteria</taxon>
        <taxon>Pseudomonadati</taxon>
        <taxon>Bacteroidota</taxon>
        <taxon>Sphingobacteriia</taxon>
        <taxon>Sphingobacteriales</taxon>
        <taxon>Sphingobacteriaceae</taxon>
        <taxon>Arcticibacter</taxon>
    </lineage>
</organism>
<dbReference type="GO" id="GO:0016491">
    <property type="term" value="F:oxidoreductase activity"/>
    <property type="evidence" value="ECO:0007669"/>
    <property type="project" value="InterPro"/>
</dbReference>
<protein>
    <submittedName>
        <fullName evidence="7">Peroxiredoxin</fullName>
    </submittedName>
</protein>
<proteinExistence type="predicted"/>
<dbReference type="InterPro" id="IPR036249">
    <property type="entry name" value="Thioredoxin-like_sf"/>
</dbReference>
<name>A0A2T0UBG3_9SPHI</name>
<evidence type="ECO:0000256" key="5">
    <source>
        <dbReference type="SAM" id="SignalP"/>
    </source>
</evidence>
<dbReference type="Gene3D" id="3.40.30.10">
    <property type="entry name" value="Glutaredoxin"/>
    <property type="match status" value="1"/>
</dbReference>
<keyword evidence="8" id="KW-1185">Reference proteome</keyword>
<evidence type="ECO:0000256" key="3">
    <source>
        <dbReference type="ARBA" id="ARBA00023157"/>
    </source>
</evidence>
<dbReference type="GO" id="GO:0016209">
    <property type="term" value="F:antioxidant activity"/>
    <property type="evidence" value="ECO:0007669"/>
    <property type="project" value="InterPro"/>
</dbReference>
<dbReference type="InterPro" id="IPR025380">
    <property type="entry name" value="DUF4369"/>
</dbReference>
<dbReference type="CDD" id="cd02966">
    <property type="entry name" value="TlpA_like_family"/>
    <property type="match status" value="1"/>
</dbReference>
<evidence type="ECO:0000256" key="4">
    <source>
        <dbReference type="ARBA" id="ARBA00023284"/>
    </source>
</evidence>
<dbReference type="SUPFAM" id="SSF52833">
    <property type="entry name" value="Thioredoxin-like"/>
    <property type="match status" value="1"/>
</dbReference>
<dbReference type="Proteomes" id="UP000238034">
    <property type="component" value="Unassembled WGS sequence"/>
</dbReference>
<dbReference type="RefSeq" id="WP_245925393.1">
    <property type="nucleotide sequence ID" value="NZ_PVTH01000001.1"/>
</dbReference>
<keyword evidence="4" id="KW-0676">Redox-active center</keyword>
<dbReference type="GO" id="GO:0017004">
    <property type="term" value="P:cytochrome complex assembly"/>
    <property type="evidence" value="ECO:0007669"/>
    <property type="project" value="UniProtKB-KW"/>
</dbReference>
<dbReference type="AlphaFoldDB" id="A0A2T0UBG3"/>
<dbReference type="InterPro" id="IPR013766">
    <property type="entry name" value="Thioredoxin_domain"/>
</dbReference>
<dbReference type="PANTHER" id="PTHR42852">
    <property type="entry name" value="THIOL:DISULFIDE INTERCHANGE PROTEIN DSBE"/>
    <property type="match status" value="1"/>
</dbReference>
<dbReference type="PANTHER" id="PTHR42852:SF6">
    <property type="entry name" value="THIOL:DISULFIDE INTERCHANGE PROTEIN DSBE"/>
    <property type="match status" value="1"/>
</dbReference>
<feature type="domain" description="Thioredoxin" evidence="6">
    <location>
        <begin position="202"/>
        <end position="343"/>
    </location>
</feature>
<reference evidence="7 8" key="1">
    <citation type="submission" date="2018-03" db="EMBL/GenBank/DDBJ databases">
        <title>Genomic Encyclopedia of Type Strains, Phase III (KMG-III): the genomes of soil and plant-associated and newly described type strains.</title>
        <authorList>
            <person name="Whitman W."/>
        </authorList>
    </citation>
    <scope>NUCLEOTIDE SEQUENCE [LARGE SCALE GENOMIC DNA]</scope>
    <source>
        <strain evidence="7 8">CGMCC 1.9313</strain>
    </source>
</reference>
<dbReference type="InterPro" id="IPR000866">
    <property type="entry name" value="AhpC/TSA"/>
</dbReference>
<keyword evidence="2" id="KW-0201">Cytochrome c-type biogenesis</keyword>
<evidence type="ECO:0000313" key="8">
    <source>
        <dbReference type="Proteomes" id="UP000238034"/>
    </source>
</evidence>
<sequence length="343" mass="38532">MAINMQTISSSIAKTAVLALFLTSGSSMAQDKLSAVSISGKATDTGSGYVYLQRFDDKVFFTVDSAKIQNGQFRLSTNIKLPELYGLTLDKAQNPLYIFIDSERVSVDLIPDANYSNSKVTGSKAQDLFNEYKKLDNESLKIDSFINANPRSIVSAYVLYRNFSYRLSPDEIDRNLSLLDPSLRQTQYANELRKLSDILRTVEPGKKAPDFTLNDPQGQPVKLSDHKGKYLLVDFWASWCGPCRRENPNLVKAWQKYKDKGFDVFGVSLDRKKENWVKAIKDDQLTWTQVSDLKFWNSEAAKLYGVRAIPSNVLLSPDGTIIAKNLTGETLHSKLEQLLGSKN</sequence>
<dbReference type="PROSITE" id="PS00194">
    <property type="entry name" value="THIOREDOXIN_1"/>
    <property type="match status" value="1"/>
</dbReference>
<comment type="caution">
    <text evidence="7">The sequence shown here is derived from an EMBL/GenBank/DDBJ whole genome shotgun (WGS) entry which is preliminary data.</text>
</comment>
<dbReference type="InterPro" id="IPR050553">
    <property type="entry name" value="Thioredoxin_ResA/DsbE_sf"/>
</dbReference>
<dbReference type="PROSITE" id="PS51352">
    <property type="entry name" value="THIOREDOXIN_2"/>
    <property type="match status" value="1"/>
</dbReference>
<feature type="signal peptide" evidence="5">
    <location>
        <begin position="1"/>
        <end position="29"/>
    </location>
</feature>
<evidence type="ECO:0000256" key="1">
    <source>
        <dbReference type="ARBA" id="ARBA00004196"/>
    </source>
</evidence>
<gene>
    <name evidence="7" type="ORF">B0I27_101201</name>
</gene>
<dbReference type="Pfam" id="PF14289">
    <property type="entry name" value="DUF4369"/>
    <property type="match status" value="1"/>
</dbReference>
<feature type="chain" id="PRO_5015573657" evidence="5">
    <location>
        <begin position="30"/>
        <end position="343"/>
    </location>
</feature>
<keyword evidence="5" id="KW-0732">Signal</keyword>
<accession>A0A2T0UBG3</accession>